<gene>
    <name evidence="2" type="ORF">TMUPMC115_0556</name>
</gene>
<feature type="transmembrane region" description="Helical" evidence="1">
    <location>
        <begin position="313"/>
        <end position="335"/>
    </location>
</feature>
<feature type="transmembrane region" description="Helical" evidence="1">
    <location>
        <begin position="27"/>
        <end position="46"/>
    </location>
</feature>
<keyword evidence="1" id="KW-1133">Transmembrane helix</keyword>
<evidence type="ECO:0000313" key="3">
    <source>
        <dbReference type="Proteomes" id="UP000029380"/>
    </source>
</evidence>
<dbReference type="EMBL" id="JPVU01000052">
    <property type="protein sequence ID" value="KFN93263.1"/>
    <property type="molecule type" value="Genomic_DNA"/>
</dbReference>
<evidence type="ECO:0000256" key="1">
    <source>
        <dbReference type="SAM" id="Phobius"/>
    </source>
</evidence>
<name>A0A091CEX1_9ENTE</name>
<dbReference type="CDD" id="cd21416">
    <property type="entry name" value="HDC_protein"/>
    <property type="match status" value="1"/>
</dbReference>
<comment type="caution">
    <text evidence="2">The sequence shown here is derived from an EMBL/GenBank/DDBJ whole genome shotgun (WGS) entry which is preliminary data.</text>
</comment>
<dbReference type="RefSeq" id="WP_197050512.1">
    <property type="nucleotide sequence ID" value="NZ_JPVU01000052.1"/>
</dbReference>
<keyword evidence="1" id="KW-0812">Transmembrane</keyword>
<feature type="transmembrane region" description="Helical" evidence="1">
    <location>
        <begin position="53"/>
        <end position="72"/>
    </location>
</feature>
<evidence type="ECO:0000313" key="2">
    <source>
        <dbReference type="EMBL" id="KFN93263.1"/>
    </source>
</evidence>
<organism evidence="2 3">
    <name type="scientific">Tetragenococcus muriaticus PMC-11-5</name>
    <dbReference type="NCBI Taxonomy" id="1302649"/>
    <lineage>
        <taxon>Bacteria</taxon>
        <taxon>Bacillati</taxon>
        <taxon>Bacillota</taxon>
        <taxon>Bacilli</taxon>
        <taxon>Lactobacillales</taxon>
        <taxon>Enterococcaceae</taxon>
        <taxon>Tetragenococcus</taxon>
    </lineage>
</organism>
<sequence>MIAIKKLTNNKLHPRRGLYGRDFPKQLFLLFLVMLVYGIGDVLGVLTKAKVSSVFVVMLTFLILFMTDVFPADIIDQAGLSSMADMAVGMLIFHMGTTINLKQLISEWRTVVTALISMVVVALAVFVLIPFIGYENAIVTIPVLNGGIISTQIMSEAASNANLAVPAALAAILYAVKKFAGSYPASMFGVKEANNILEKYRSNPEDPMFSMISNETEKDNKGFAIQKQKYFTDFVCIMVATFFSWVAVTLETLIPQVNMSIWALILGAIMGYYNLVPARILDKGRASGIISMLTYAVIIPSLANIDFAQLSSLAFQIIVILAVTIIALIICFYILPGYKIIGSKPLATGVSLAQYLGFPATYLISKEVAKAVTEDPDEQEIVLNRIMPSYVVGSMTTVTVFSIVIAGIMVNFI</sequence>
<feature type="transmembrane region" description="Helical" evidence="1">
    <location>
        <begin position="111"/>
        <end position="133"/>
    </location>
</feature>
<accession>A0A091CEX1</accession>
<reference evidence="2 3" key="1">
    <citation type="submission" date="2014-08" db="EMBL/GenBank/DDBJ databases">
        <title>Genome sequence of Tetragenococcus muriaticus.</title>
        <authorList>
            <person name="Chuea-nongthon C."/>
            <person name="Rodtong S."/>
            <person name="Yongsawatdigul J."/>
            <person name="Steele J.L."/>
            <person name="Liu X.-y."/>
            <person name="Speers J."/>
            <person name="Glasner J.D."/>
            <person name="Neeno-Eckwall E.C."/>
        </authorList>
    </citation>
    <scope>NUCLEOTIDE SEQUENCE [LARGE SCALE GENOMIC DNA]</scope>
    <source>
        <strain evidence="2 3">PMC-11-5</strain>
    </source>
</reference>
<dbReference type="AlphaFoldDB" id="A0A091CEX1"/>
<proteinExistence type="predicted"/>
<dbReference type="InterPro" id="IPR049576">
    <property type="entry name" value="HDC-like"/>
</dbReference>
<protein>
    <recommendedName>
        <fullName evidence="4">Na+/glutamate symporter</fullName>
    </recommendedName>
</protein>
<feature type="transmembrane region" description="Helical" evidence="1">
    <location>
        <begin position="230"/>
        <end position="247"/>
    </location>
</feature>
<evidence type="ECO:0008006" key="4">
    <source>
        <dbReference type="Google" id="ProtNLM"/>
    </source>
</evidence>
<feature type="transmembrane region" description="Helical" evidence="1">
    <location>
        <begin position="259"/>
        <end position="276"/>
    </location>
</feature>
<keyword evidence="1" id="KW-0472">Membrane</keyword>
<feature type="transmembrane region" description="Helical" evidence="1">
    <location>
        <begin position="288"/>
        <end position="307"/>
    </location>
</feature>
<dbReference type="Proteomes" id="UP000029380">
    <property type="component" value="Unassembled WGS sequence"/>
</dbReference>
<dbReference type="PATRIC" id="fig|1302649.3.peg.563"/>
<feature type="transmembrane region" description="Helical" evidence="1">
    <location>
        <begin position="390"/>
        <end position="412"/>
    </location>
</feature>